<dbReference type="Proteomes" id="UP000492821">
    <property type="component" value="Unassembled WGS sequence"/>
</dbReference>
<accession>A0A7E4ZW04</accession>
<organism evidence="3 4">
    <name type="scientific">Panagrellus redivivus</name>
    <name type="common">Microworm</name>
    <dbReference type="NCBI Taxonomy" id="6233"/>
    <lineage>
        <taxon>Eukaryota</taxon>
        <taxon>Metazoa</taxon>
        <taxon>Ecdysozoa</taxon>
        <taxon>Nematoda</taxon>
        <taxon>Chromadorea</taxon>
        <taxon>Rhabditida</taxon>
        <taxon>Tylenchina</taxon>
        <taxon>Panagrolaimomorpha</taxon>
        <taxon>Panagrolaimoidea</taxon>
        <taxon>Panagrolaimidae</taxon>
        <taxon>Panagrellus</taxon>
    </lineage>
</organism>
<feature type="region of interest" description="Disordered" evidence="1">
    <location>
        <begin position="75"/>
        <end position="112"/>
    </location>
</feature>
<reference evidence="4" key="2">
    <citation type="submission" date="2020-10" db="UniProtKB">
        <authorList>
            <consortium name="WormBaseParasite"/>
        </authorList>
    </citation>
    <scope>IDENTIFICATION</scope>
</reference>
<evidence type="ECO:0000256" key="2">
    <source>
        <dbReference type="SAM" id="SignalP"/>
    </source>
</evidence>
<name>A0A7E4ZW04_PANRE</name>
<dbReference type="WBParaSite" id="Pan_g20662.t1">
    <property type="protein sequence ID" value="Pan_g20662.t1"/>
    <property type="gene ID" value="Pan_g20662"/>
</dbReference>
<evidence type="ECO:0000256" key="1">
    <source>
        <dbReference type="SAM" id="MobiDB-lite"/>
    </source>
</evidence>
<keyword evidence="3" id="KW-1185">Reference proteome</keyword>
<keyword evidence="2" id="KW-0732">Signal</keyword>
<evidence type="ECO:0000313" key="4">
    <source>
        <dbReference type="WBParaSite" id="Pan_g20662.t1"/>
    </source>
</evidence>
<feature type="chain" id="PRO_5028995568" evidence="2">
    <location>
        <begin position="21"/>
        <end position="231"/>
    </location>
</feature>
<feature type="compositionally biased region" description="Polar residues" evidence="1">
    <location>
        <begin position="97"/>
        <end position="112"/>
    </location>
</feature>
<protein>
    <submittedName>
        <fullName evidence="4">Kielin/chordin-like protein</fullName>
    </submittedName>
</protein>
<sequence length="231" mass="25473">MATTAAIFVVVAFYVFVADGQPPLYPTNFAYPPNYGYPVNYGYPPNFAYPPNSVYSINIFYPTNFGCPNHSAHHHNSNYPPNPNNAYPNSVPNPPNTTDTKNGTNQFINPNLNNTGSYNGTYPNKSTLHQYNITEEPLGRVCFHPNAGGCIGGGDVFDYGCHDVADYAHNKTDIVATSGKCFYLFEYKGCEGRRIRVAPGCYQDDCCPCDGVYTNLDACNFTYGISSYMLC</sequence>
<evidence type="ECO:0000313" key="3">
    <source>
        <dbReference type="Proteomes" id="UP000492821"/>
    </source>
</evidence>
<reference evidence="3" key="1">
    <citation type="journal article" date="2013" name="Genetics">
        <title>The draft genome and transcriptome of Panagrellus redivivus are shaped by the harsh demands of a free-living lifestyle.</title>
        <authorList>
            <person name="Srinivasan J."/>
            <person name="Dillman A.R."/>
            <person name="Macchietto M.G."/>
            <person name="Heikkinen L."/>
            <person name="Lakso M."/>
            <person name="Fracchia K.M."/>
            <person name="Antoshechkin I."/>
            <person name="Mortazavi A."/>
            <person name="Wong G."/>
            <person name="Sternberg P.W."/>
        </authorList>
    </citation>
    <scope>NUCLEOTIDE SEQUENCE [LARGE SCALE GENOMIC DNA]</scope>
    <source>
        <strain evidence="3">MT8872</strain>
    </source>
</reference>
<dbReference type="AlphaFoldDB" id="A0A7E4ZW04"/>
<proteinExistence type="predicted"/>
<feature type="signal peptide" evidence="2">
    <location>
        <begin position="1"/>
        <end position="20"/>
    </location>
</feature>